<comment type="caution">
    <text evidence="2">The sequence shown here is derived from an EMBL/GenBank/DDBJ whole genome shotgun (WGS) entry which is preliminary data.</text>
</comment>
<feature type="compositionally biased region" description="Polar residues" evidence="1">
    <location>
        <begin position="29"/>
        <end position="39"/>
    </location>
</feature>
<protein>
    <submittedName>
        <fullName evidence="2">Uncharacterized protein</fullName>
    </submittedName>
</protein>
<evidence type="ECO:0000313" key="3">
    <source>
        <dbReference type="Proteomes" id="UP000290174"/>
    </source>
</evidence>
<accession>A0A4Q0QCB7</accession>
<reference evidence="2 3" key="1">
    <citation type="submission" date="2018-11" db="EMBL/GenBank/DDBJ databases">
        <title>Bradyrhizobium sp. nov., isolated from effective nodules of peanut in China.</title>
        <authorList>
            <person name="Li Y."/>
        </authorList>
    </citation>
    <scope>NUCLEOTIDE SEQUENCE [LARGE SCALE GENOMIC DNA]</scope>
    <source>
        <strain evidence="2 3">CCBAU 51770</strain>
    </source>
</reference>
<evidence type="ECO:0000256" key="1">
    <source>
        <dbReference type="SAM" id="MobiDB-lite"/>
    </source>
</evidence>
<sequence>MAIMMARDRAATREAEQRTGRGDQRSVRESATSLGNTSPGEMALQANRGLEATPQTFVRLTGSHLAKPRCRQ</sequence>
<feature type="compositionally biased region" description="Basic and acidic residues" evidence="1">
    <location>
        <begin position="1"/>
        <end position="28"/>
    </location>
</feature>
<dbReference type="Proteomes" id="UP000290174">
    <property type="component" value="Unassembled WGS sequence"/>
</dbReference>
<dbReference type="AlphaFoldDB" id="A0A4Q0QCB7"/>
<name>A0A4Q0QCB7_9BRAD</name>
<feature type="region of interest" description="Disordered" evidence="1">
    <location>
        <begin position="1"/>
        <end position="54"/>
    </location>
</feature>
<gene>
    <name evidence="2" type="ORF">EAS61_31790</name>
</gene>
<proteinExistence type="predicted"/>
<organism evidence="2 3">
    <name type="scientific">Bradyrhizobium zhanjiangense</name>
    <dbReference type="NCBI Taxonomy" id="1325107"/>
    <lineage>
        <taxon>Bacteria</taxon>
        <taxon>Pseudomonadati</taxon>
        <taxon>Pseudomonadota</taxon>
        <taxon>Alphaproteobacteria</taxon>
        <taxon>Hyphomicrobiales</taxon>
        <taxon>Nitrobacteraceae</taxon>
        <taxon>Bradyrhizobium</taxon>
    </lineage>
</organism>
<dbReference type="EMBL" id="RKMK01000043">
    <property type="protein sequence ID" value="RXG87071.1"/>
    <property type="molecule type" value="Genomic_DNA"/>
</dbReference>
<evidence type="ECO:0000313" key="2">
    <source>
        <dbReference type="EMBL" id="RXG87071.1"/>
    </source>
</evidence>